<evidence type="ECO:0000313" key="3">
    <source>
        <dbReference type="Proteomes" id="UP000319557"/>
    </source>
</evidence>
<keyword evidence="3" id="KW-1185">Reference proteome</keyword>
<feature type="transmembrane region" description="Helical" evidence="1">
    <location>
        <begin position="184"/>
        <end position="204"/>
    </location>
</feature>
<evidence type="ECO:0008006" key="4">
    <source>
        <dbReference type="Google" id="ProtNLM"/>
    </source>
</evidence>
<reference evidence="2 3" key="1">
    <citation type="submission" date="2019-02" db="EMBL/GenBank/DDBJ databases">
        <title>Deep-cultivation of Planctomycetes and their phenomic and genomic characterization uncovers novel biology.</title>
        <authorList>
            <person name="Wiegand S."/>
            <person name="Jogler M."/>
            <person name="Boedeker C."/>
            <person name="Pinto D."/>
            <person name="Vollmers J."/>
            <person name="Rivas-Marin E."/>
            <person name="Kohn T."/>
            <person name="Peeters S.H."/>
            <person name="Heuer A."/>
            <person name="Rast P."/>
            <person name="Oberbeckmann S."/>
            <person name="Bunk B."/>
            <person name="Jeske O."/>
            <person name="Meyerdierks A."/>
            <person name="Storesund J.E."/>
            <person name="Kallscheuer N."/>
            <person name="Luecker S."/>
            <person name="Lage O.M."/>
            <person name="Pohl T."/>
            <person name="Merkel B.J."/>
            <person name="Hornburger P."/>
            <person name="Mueller R.-W."/>
            <person name="Bruemmer F."/>
            <person name="Labrenz M."/>
            <person name="Spormann A.M."/>
            <person name="Op den Camp H."/>
            <person name="Overmann J."/>
            <person name="Amann R."/>
            <person name="Jetten M.S.M."/>
            <person name="Mascher T."/>
            <person name="Medema M.H."/>
            <person name="Devos D.P."/>
            <person name="Kaster A.-K."/>
            <person name="Ovreas L."/>
            <person name="Rohde M."/>
            <person name="Galperin M.Y."/>
            <person name="Jogler C."/>
        </authorList>
    </citation>
    <scope>NUCLEOTIDE SEQUENCE [LARGE SCALE GENOMIC DNA]</scope>
    <source>
        <strain evidence="2 3">EC9</strain>
    </source>
</reference>
<proteinExistence type="predicted"/>
<name>A0A517M5N2_9BACT</name>
<feature type="transmembrane region" description="Helical" evidence="1">
    <location>
        <begin position="216"/>
        <end position="239"/>
    </location>
</feature>
<feature type="transmembrane region" description="Helical" evidence="1">
    <location>
        <begin position="142"/>
        <end position="163"/>
    </location>
</feature>
<dbReference type="RefSeq" id="WP_145123018.1">
    <property type="nucleotide sequence ID" value="NZ_CP036261.1"/>
</dbReference>
<feature type="transmembrane region" description="Helical" evidence="1">
    <location>
        <begin position="87"/>
        <end position="111"/>
    </location>
</feature>
<feature type="transmembrane region" description="Helical" evidence="1">
    <location>
        <begin position="333"/>
        <end position="352"/>
    </location>
</feature>
<feature type="transmembrane region" description="Helical" evidence="1">
    <location>
        <begin position="21"/>
        <end position="40"/>
    </location>
</feature>
<sequence>MTKEPNDRTLQLPESLSGIQLPLLAGGGIAVLVGVIAGLMSPNGVSHSLHAYLTAFTFCLTISLGAMFFVIIQHLSRAGWSASVRRVAEIIMAVIPLMAILFLPIVVYVLFFDHGALYPWNAEGWGELTPANHEKAKILNPVAYLITSVVVLAVWTVIVRYFWTNSCKQDETGDIALTAKMQRWSGPATFGFALSVSAAAFVWIMSLDPLWFSTMFGVYLFAGSMVSFFALMCSSIYFLQQRGVLVDEINEEHFHDLGKYTFGFIVFWAYIAFSQYMLIWYANIPEETIWFLHRQGDGLEGWSLVSLSLVLMHWLIPFFAVMSRHMRRWPKWMACWGVYILAMHYVDMYWVIMPEAGHENHLVFGGAMGLISSLLCVAGMFALFIGVMLRIGSGIPLVAAKDPRLPQALQFENI</sequence>
<keyword evidence="1" id="KW-0472">Membrane</keyword>
<feature type="transmembrane region" description="Helical" evidence="1">
    <location>
        <begin position="302"/>
        <end position="321"/>
    </location>
</feature>
<dbReference type="Proteomes" id="UP000319557">
    <property type="component" value="Chromosome"/>
</dbReference>
<feature type="transmembrane region" description="Helical" evidence="1">
    <location>
        <begin position="52"/>
        <end position="75"/>
    </location>
</feature>
<keyword evidence="1" id="KW-0812">Transmembrane</keyword>
<keyword evidence="1" id="KW-1133">Transmembrane helix</keyword>
<protein>
    <recommendedName>
        <fullName evidence="4">Quinol:cytochrome C oxidoreductase</fullName>
    </recommendedName>
</protein>
<dbReference type="AlphaFoldDB" id="A0A517M5N2"/>
<organism evidence="2 3">
    <name type="scientific">Rosistilla ulvae</name>
    <dbReference type="NCBI Taxonomy" id="1930277"/>
    <lineage>
        <taxon>Bacteria</taxon>
        <taxon>Pseudomonadati</taxon>
        <taxon>Planctomycetota</taxon>
        <taxon>Planctomycetia</taxon>
        <taxon>Pirellulales</taxon>
        <taxon>Pirellulaceae</taxon>
        <taxon>Rosistilla</taxon>
    </lineage>
</organism>
<dbReference type="OrthoDB" id="140980at2"/>
<evidence type="ECO:0000313" key="2">
    <source>
        <dbReference type="EMBL" id="QDS90183.1"/>
    </source>
</evidence>
<dbReference type="PANTHER" id="PTHR43044:SF1">
    <property type="entry name" value="QUINOL:CYTOCHROME C OXIDOREDUCTASE QUINONE-BINDING SUBUNIT 2"/>
    <property type="match status" value="1"/>
</dbReference>
<accession>A0A517M5N2</accession>
<dbReference type="KEGG" id="ruv:EC9_43900"/>
<dbReference type="EMBL" id="CP036261">
    <property type="protein sequence ID" value="QDS90183.1"/>
    <property type="molecule type" value="Genomic_DNA"/>
</dbReference>
<feature type="transmembrane region" description="Helical" evidence="1">
    <location>
        <begin position="364"/>
        <end position="389"/>
    </location>
</feature>
<evidence type="ECO:0000256" key="1">
    <source>
        <dbReference type="SAM" id="Phobius"/>
    </source>
</evidence>
<gene>
    <name evidence="2" type="ORF">EC9_43900</name>
</gene>
<dbReference type="PANTHER" id="PTHR43044">
    <property type="match status" value="1"/>
</dbReference>
<feature type="transmembrane region" description="Helical" evidence="1">
    <location>
        <begin position="260"/>
        <end position="282"/>
    </location>
</feature>